<evidence type="ECO:0000259" key="11">
    <source>
        <dbReference type="Pfam" id="PF17391"/>
    </source>
</evidence>
<evidence type="ECO:0000256" key="7">
    <source>
        <dbReference type="ARBA" id="ARBA00031640"/>
    </source>
</evidence>
<dbReference type="InterPro" id="IPR023636">
    <property type="entry name" value="Urocanase_CS"/>
</dbReference>
<comment type="subcellular location">
    <subcellularLocation>
        <location evidence="9">Cytoplasm</location>
    </subcellularLocation>
</comment>
<comment type="catalytic activity">
    <reaction evidence="8 9">
        <text>4-imidazolone-5-propanoate = trans-urocanate + H2O</text>
        <dbReference type="Rhea" id="RHEA:13101"/>
        <dbReference type="ChEBI" id="CHEBI:15377"/>
        <dbReference type="ChEBI" id="CHEBI:17771"/>
        <dbReference type="ChEBI" id="CHEBI:77893"/>
        <dbReference type="EC" id="4.2.1.49"/>
    </reaction>
</comment>
<comment type="cofactor">
    <cofactor evidence="9">
        <name>NAD(+)</name>
        <dbReference type="ChEBI" id="CHEBI:57540"/>
    </cofactor>
    <text evidence="9">Binds 1 NAD(+) per subunit.</text>
</comment>
<protein>
    <recommendedName>
        <fullName evidence="3 9">Urocanate hydratase</fullName>
        <shortName evidence="9">Urocanase</shortName>
        <ecNumber evidence="3 9">4.2.1.49</ecNumber>
    </recommendedName>
    <alternativeName>
        <fullName evidence="7 9">Imidazolonepropionate hydrolase</fullName>
    </alternativeName>
</protein>
<dbReference type="EC" id="4.2.1.49" evidence="3 9"/>
<dbReference type="Pfam" id="PF17392">
    <property type="entry name" value="Urocanase_C"/>
    <property type="match status" value="1"/>
</dbReference>
<keyword evidence="6 9" id="KW-0456">Lyase</keyword>
<dbReference type="EMBL" id="JAKIJS010000001">
    <property type="protein sequence ID" value="MCF6136275.1"/>
    <property type="molecule type" value="Genomic_DNA"/>
</dbReference>
<comment type="pathway">
    <text evidence="1 9">Amino-acid degradation; L-histidine degradation into L-glutamate; N-formimidoyl-L-glutamate from L-histidine: step 2/3.</text>
</comment>
<dbReference type="SUPFAM" id="SSF111326">
    <property type="entry name" value="Urocanase"/>
    <property type="match status" value="1"/>
</dbReference>
<feature type="binding site" evidence="9">
    <location>
        <begin position="45"/>
        <end position="46"/>
    </location>
    <ligand>
        <name>NAD(+)</name>
        <dbReference type="ChEBI" id="CHEBI:57540"/>
    </ligand>
</feature>
<keyword evidence="14" id="KW-1185">Reference proteome</keyword>
<dbReference type="PIRSF" id="PIRSF001423">
    <property type="entry name" value="Urocanate_hydrat"/>
    <property type="match status" value="1"/>
</dbReference>
<comment type="similarity">
    <text evidence="2 9">Belongs to the urocanase family.</text>
</comment>
<dbReference type="Proteomes" id="UP001649381">
    <property type="component" value="Unassembled WGS sequence"/>
</dbReference>
<feature type="binding site" evidence="9">
    <location>
        <begin position="256"/>
        <end position="260"/>
    </location>
    <ligand>
        <name>NAD(+)</name>
        <dbReference type="ChEBI" id="CHEBI:57540"/>
    </ligand>
</feature>
<evidence type="ECO:0000256" key="8">
    <source>
        <dbReference type="ARBA" id="ARBA00047623"/>
    </source>
</evidence>
<dbReference type="InterPro" id="IPR035401">
    <property type="entry name" value="Urocanase_C"/>
</dbReference>
<dbReference type="NCBIfam" id="NF003820">
    <property type="entry name" value="PRK05414.1"/>
    <property type="match status" value="1"/>
</dbReference>
<dbReference type="InterPro" id="IPR035400">
    <property type="entry name" value="Urocanase_N"/>
</dbReference>
<reference evidence="13 14" key="1">
    <citation type="submission" date="2022-01" db="EMBL/GenBank/DDBJ databases">
        <title>Alkalihalobacillus sp. EGI L200015, a novel bacterium isolated from a salt lake sediment.</title>
        <authorList>
            <person name="Gao L."/>
            <person name="Fang B.-Z."/>
            <person name="Li W.-J."/>
        </authorList>
    </citation>
    <scope>NUCLEOTIDE SEQUENCE [LARGE SCALE GENOMIC DNA]</scope>
    <source>
        <strain evidence="13 14">KCTC 12718</strain>
    </source>
</reference>
<evidence type="ECO:0000256" key="9">
    <source>
        <dbReference type="HAMAP-Rule" id="MF_00577"/>
    </source>
</evidence>
<dbReference type="HAMAP" id="MF_00577">
    <property type="entry name" value="HutU"/>
    <property type="match status" value="1"/>
</dbReference>
<dbReference type="InterPro" id="IPR023637">
    <property type="entry name" value="Urocanase-like"/>
</dbReference>
<dbReference type="Gene3D" id="3.40.50.10730">
    <property type="entry name" value="Urocanase like domains"/>
    <property type="match status" value="1"/>
</dbReference>
<keyword evidence="4 9" id="KW-0369">Histidine metabolism</keyword>
<comment type="caution">
    <text evidence="13">The sequence shown here is derived from an EMBL/GenBank/DDBJ whole genome shotgun (WGS) entry which is preliminary data.</text>
</comment>
<dbReference type="Gene3D" id="3.40.1770.10">
    <property type="entry name" value="Urocanase superfamily"/>
    <property type="match status" value="1"/>
</dbReference>
<evidence type="ECO:0000313" key="13">
    <source>
        <dbReference type="EMBL" id="MCF6136275.1"/>
    </source>
</evidence>
<evidence type="ECO:0000313" key="14">
    <source>
        <dbReference type="Proteomes" id="UP001649381"/>
    </source>
</evidence>
<evidence type="ECO:0000256" key="4">
    <source>
        <dbReference type="ARBA" id="ARBA00022808"/>
    </source>
</evidence>
<feature type="binding site" evidence="9">
    <location>
        <begin position="266"/>
        <end position="267"/>
    </location>
    <ligand>
        <name>NAD(+)</name>
        <dbReference type="ChEBI" id="CHEBI:57540"/>
    </ligand>
</feature>
<dbReference type="GO" id="GO:0016153">
    <property type="term" value="F:urocanate hydratase activity"/>
    <property type="evidence" value="ECO:0007669"/>
    <property type="project" value="UniProtKB-EC"/>
</dbReference>
<dbReference type="Pfam" id="PF01175">
    <property type="entry name" value="Urocanase"/>
    <property type="match status" value="1"/>
</dbReference>
<feature type="binding site" evidence="9">
    <location>
        <begin position="169"/>
        <end position="171"/>
    </location>
    <ligand>
        <name>NAD(+)</name>
        <dbReference type="ChEBI" id="CHEBI:57540"/>
    </ligand>
</feature>
<dbReference type="PANTHER" id="PTHR12216:SF4">
    <property type="entry name" value="UROCANATE HYDRATASE"/>
    <property type="match status" value="1"/>
</dbReference>
<feature type="domain" description="Urocanase N-terminal" evidence="11">
    <location>
        <begin position="4"/>
        <end position="130"/>
    </location>
</feature>
<comment type="function">
    <text evidence="9">Catalyzes the conversion of urocanate to 4-imidazolone-5-propionate.</text>
</comment>
<evidence type="ECO:0000259" key="10">
    <source>
        <dbReference type="Pfam" id="PF01175"/>
    </source>
</evidence>
<feature type="binding site" evidence="9">
    <location>
        <position position="123"/>
    </location>
    <ligand>
        <name>NAD(+)</name>
        <dbReference type="ChEBI" id="CHEBI:57540"/>
    </ligand>
</feature>
<dbReference type="PANTHER" id="PTHR12216">
    <property type="entry name" value="UROCANATE HYDRATASE"/>
    <property type="match status" value="1"/>
</dbReference>
<dbReference type="InterPro" id="IPR036190">
    <property type="entry name" value="Urocanase_sf"/>
</dbReference>
<evidence type="ECO:0000256" key="2">
    <source>
        <dbReference type="ARBA" id="ARBA00007578"/>
    </source>
</evidence>
<accession>A0ABS9GX66</accession>
<feature type="domain" description="Urocanase Rossmann-like" evidence="10">
    <location>
        <begin position="133"/>
        <end position="341"/>
    </location>
</feature>
<evidence type="ECO:0000256" key="1">
    <source>
        <dbReference type="ARBA" id="ARBA00004794"/>
    </source>
</evidence>
<dbReference type="PROSITE" id="PS01233">
    <property type="entry name" value="UROCANASE"/>
    <property type="match status" value="1"/>
</dbReference>
<dbReference type="InterPro" id="IPR055351">
    <property type="entry name" value="Urocanase"/>
</dbReference>
<feature type="active site" evidence="9">
    <location>
        <position position="403"/>
    </location>
</feature>
<organism evidence="13 14">
    <name type="scientific">Pseudalkalibacillus berkeleyi</name>
    <dbReference type="NCBI Taxonomy" id="1069813"/>
    <lineage>
        <taxon>Bacteria</taxon>
        <taxon>Bacillati</taxon>
        <taxon>Bacillota</taxon>
        <taxon>Bacilli</taxon>
        <taxon>Bacillales</taxon>
        <taxon>Fictibacillaceae</taxon>
        <taxon>Pseudalkalibacillus</taxon>
    </lineage>
</organism>
<feature type="binding site" evidence="9">
    <location>
        <begin position="235"/>
        <end position="236"/>
    </location>
    <ligand>
        <name>NAD(+)</name>
        <dbReference type="ChEBI" id="CHEBI:57540"/>
    </ligand>
</feature>
<keyword evidence="5 9" id="KW-0520">NAD</keyword>
<feature type="binding site" evidence="9">
    <location>
        <position position="189"/>
    </location>
    <ligand>
        <name>NAD(+)</name>
        <dbReference type="ChEBI" id="CHEBI:57540"/>
    </ligand>
</feature>
<feature type="binding site" evidence="9">
    <location>
        <position position="194"/>
    </location>
    <ligand>
        <name>NAD(+)</name>
        <dbReference type="ChEBI" id="CHEBI:57540"/>
    </ligand>
</feature>
<gene>
    <name evidence="9 13" type="primary">hutU</name>
    <name evidence="13" type="ORF">L2716_00945</name>
</gene>
<feature type="domain" description="Urocanase C-terminal" evidence="12">
    <location>
        <begin position="344"/>
        <end position="538"/>
    </location>
</feature>
<dbReference type="InterPro" id="IPR038364">
    <property type="entry name" value="Urocanase_central_sf"/>
</dbReference>
<dbReference type="InterPro" id="IPR035085">
    <property type="entry name" value="Urocanase_Rossmann-like"/>
</dbReference>
<keyword evidence="9" id="KW-0963">Cytoplasm</keyword>
<name>A0ABS9GX66_9BACL</name>
<evidence type="ECO:0000256" key="6">
    <source>
        <dbReference type="ARBA" id="ARBA00023239"/>
    </source>
</evidence>
<dbReference type="Pfam" id="PF17391">
    <property type="entry name" value="Urocanase_N"/>
    <property type="match status" value="1"/>
</dbReference>
<evidence type="ECO:0000256" key="5">
    <source>
        <dbReference type="ARBA" id="ARBA00023027"/>
    </source>
</evidence>
<sequence>MKKIQAPRGTELNTKGWVQEAALRMLMNNLDPEVAENPDELVVYGGIGKAARNWESFDAIVNSLKTLENDETLMVQSGKPVAVFKSHENAPRVLIANSNLVPAWANWETFRELENKGLMMYGQMTAGSWIYIGTQGILQGTYETFAEAARKHFNGTLAGTLTVTAGLGGMGGAQPLAVTMNDGVVIAVECDPHRIERRIETRYCDTKADSLDEALKLAKEAMAKKEPLSIALLGNAAEILPELVKRNEIPDLVTDQTSAHDVLNGYLPIGFTLEEGAELRKRDADTYIQKAKESIKQHVEAMVDLQKAGAVTFDYGNNIRQVAKDEGFEEAFAFPGFVPAFIRPMFCEGKGPFRWVALSGDEKDIHAIDEAILQEFSHDEHLCKWIKMAQEKVAFQGLPSRICWLGYGDRAKLGKIINEMVESGKVSAPIVIGRDHLDCGSVASPNRETEAMKDGSDAISDWPILNAMINGVNGASWVSVHHGGGVGMGYSQHAGMVIVADGTKEAAARLERVLASDPGMGVARHADAGYELAVDTAKERGVRIPMLEVDKVSERSGQ</sequence>
<evidence type="ECO:0000259" key="12">
    <source>
        <dbReference type="Pfam" id="PF17392"/>
    </source>
</evidence>
<proteinExistence type="inferred from homology"/>
<dbReference type="NCBIfam" id="TIGR01228">
    <property type="entry name" value="hutU"/>
    <property type="match status" value="1"/>
</dbReference>
<feature type="binding site" evidence="9">
    <location>
        <position position="485"/>
    </location>
    <ligand>
        <name>NAD(+)</name>
        <dbReference type="ChEBI" id="CHEBI:57540"/>
    </ligand>
</feature>
<feature type="binding site" evidence="9">
    <location>
        <position position="315"/>
    </location>
    <ligand>
        <name>NAD(+)</name>
        <dbReference type="ChEBI" id="CHEBI:57540"/>
    </ligand>
</feature>
<evidence type="ECO:0000256" key="3">
    <source>
        <dbReference type="ARBA" id="ARBA00011992"/>
    </source>
</evidence>